<proteinExistence type="predicted"/>
<organism evidence="1">
    <name type="scientific">Eremomyces bilateralis CBS 781.70</name>
    <dbReference type="NCBI Taxonomy" id="1392243"/>
    <lineage>
        <taxon>Eukaryota</taxon>
        <taxon>Fungi</taxon>
        <taxon>Dikarya</taxon>
        <taxon>Ascomycota</taxon>
        <taxon>Pezizomycotina</taxon>
        <taxon>Dothideomycetes</taxon>
        <taxon>Dothideomycetes incertae sedis</taxon>
        <taxon>Eremomycetales</taxon>
        <taxon>Eremomycetaceae</taxon>
        <taxon>Eremomyces</taxon>
    </lineage>
</organism>
<dbReference type="Proteomes" id="UP000504638">
    <property type="component" value="Unplaced"/>
</dbReference>
<name>A0A6G1FRY6_9PEZI</name>
<evidence type="ECO:0000313" key="1">
    <source>
        <dbReference type="EMBL" id="KAF1808543.1"/>
    </source>
</evidence>
<dbReference type="InterPro" id="IPR056539">
    <property type="entry name" value="NuiA-like"/>
</dbReference>
<keyword evidence="2" id="KW-1185">Reference proteome</keyword>
<dbReference type="EMBL" id="ML975182">
    <property type="protein sequence ID" value="KAF1808543.1"/>
    <property type="molecule type" value="Genomic_DNA"/>
</dbReference>
<reference evidence="3" key="2">
    <citation type="submission" date="2020-04" db="EMBL/GenBank/DDBJ databases">
        <authorList>
            <consortium name="NCBI Genome Project"/>
        </authorList>
    </citation>
    <scope>NUCLEOTIDE SEQUENCE</scope>
    <source>
        <strain evidence="3">CBS 781.70</strain>
    </source>
</reference>
<accession>A0A6G1FRY6</accession>
<gene>
    <name evidence="1 3" type="ORF">P152DRAFT_462413</name>
</gene>
<evidence type="ECO:0000313" key="3">
    <source>
        <dbReference type="RefSeq" id="XP_033530174.1"/>
    </source>
</evidence>
<dbReference type="OrthoDB" id="5366485at2759"/>
<reference evidence="1 3" key="1">
    <citation type="submission" date="2020-01" db="EMBL/GenBank/DDBJ databases">
        <authorList>
            <consortium name="DOE Joint Genome Institute"/>
            <person name="Haridas S."/>
            <person name="Albert R."/>
            <person name="Binder M."/>
            <person name="Bloem J."/>
            <person name="Labutti K."/>
            <person name="Salamov A."/>
            <person name="Andreopoulos B."/>
            <person name="Baker S.E."/>
            <person name="Barry K."/>
            <person name="Bills G."/>
            <person name="Bluhm B.H."/>
            <person name="Cannon C."/>
            <person name="Castanera R."/>
            <person name="Culley D.E."/>
            <person name="Daum C."/>
            <person name="Ezra D."/>
            <person name="Gonzalez J.B."/>
            <person name="Henrissat B."/>
            <person name="Kuo A."/>
            <person name="Liang C."/>
            <person name="Lipzen A."/>
            <person name="Lutzoni F."/>
            <person name="Magnuson J."/>
            <person name="Mondo S."/>
            <person name="Nolan M."/>
            <person name="Ohm R."/>
            <person name="Pangilinan J."/>
            <person name="Park H.-J."/>
            <person name="Ramirez L."/>
            <person name="Alfaro M."/>
            <person name="Sun H."/>
            <person name="Tritt A."/>
            <person name="Yoshinaga Y."/>
            <person name="Zwiers L.-H."/>
            <person name="Turgeon B.G."/>
            <person name="Goodwin S.B."/>
            <person name="Spatafora J.W."/>
            <person name="Crous P.W."/>
            <person name="Grigoriev I.V."/>
        </authorList>
    </citation>
    <scope>NUCLEOTIDE SEQUENCE</scope>
    <source>
        <strain evidence="1 3">CBS 781.70</strain>
    </source>
</reference>
<protein>
    <submittedName>
        <fullName evidence="1 3">Uncharacterized protein</fullName>
    </submittedName>
</protein>
<dbReference type="RefSeq" id="XP_033530174.1">
    <property type="nucleotide sequence ID" value="XM_033680341.1"/>
</dbReference>
<sequence>MLLLLILPFALGDTPTSHGWFDRSLYSPRFYPSPQHPLIPLPNLTNPILASFATLIDNPTTTALTRAEFDPTNQYAPVFDAVQQAAGSGAEIKIFRAEMDAGGRRAEYFVVGWDGEGGKVVGLRAVGVET</sequence>
<reference evidence="3" key="3">
    <citation type="submission" date="2025-04" db="UniProtKB">
        <authorList>
            <consortium name="RefSeq"/>
        </authorList>
    </citation>
    <scope>IDENTIFICATION</scope>
    <source>
        <strain evidence="3">CBS 781.70</strain>
    </source>
</reference>
<dbReference type="Pfam" id="PF23151">
    <property type="entry name" value="NuiA_2"/>
    <property type="match status" value="1"/>
</dbReference>
<dbReference type="GeneID" id="54420911"/>
<dbReference type="AlphaFoldDB" id="A0A6G1FRY6"/>
<dbReference type="PANTHER" id="PTHR42093">
    <property type="match status" value="1"/>
</dbReference>
<evidence type="ECO:0000313" key="2">
    <source>
        <dbReference type="Proteomes" id="UP000504638"/>
    </source>
</evidence>
<dbReference type="PANTHER" id="PTHR42093:SF1">
    <property type="match status" value="1"/>
</dbReference>